<evidence type="ECO:0000259" key="20">
    <source>
        <dbReference type="PROSITE" id="PS50067"/>
    </source>
</evidence>
<dbReference type="PRINTS" id="PR00380">
    <property type="entry name" value="KINESINHEAVY"/>
</dbReference>
<keyword evidence="13" id="KW-0675">Receptor</keyword>
<organism evidence="21 22">
    <name type="scientific">Polyplax serrata</name>
    <name type="common">Common mouse louse</name>
    <dbReference type="NCBI Taxonomy" id="468196"/>
    <lineage>
        <taxon>Eukaryota</taxon>
        <taxon>Metazoa</taxon>
        <taxon>Ecdysozoa</taxon>
        <taxon>Arthropoda</taxon>
        <taxon>Hexapoda</taxon>
        <taxon>Insecta</taxon>
        <taxon>Pterygota</taxon>
        <taxon>Neoptera</taxon>
        <taxon>Paraneoptera</taxon>
        <taxon>Psocodea</taxon>
        <taxon>Troctomorpha</taxon>
        <taxon>Phthiraptera</taxon>
        <taxon>Anoplura</taxon>
        <taxon>Polyplacidae</taxon>
        <taxon>Polyplax</taxon>
    </lineage>
</organism>
<dbReference type="Proteomes" id="UP001359485">
    <property type="component" value="Unassembled WGS sequence"/>
</dbReference>
<proteinExistence type="inferred from homology"/>
<evidence type="ECO:0000256" key="6">
    <source>
        <dbReference type="ARBA" id="ARBA00022692"/>
    </source>
</evidence>
<dbReference type="PANTHER" id="PTHR47970:SF29">
    <property type="entry name" value="KINESIN FAMILY MEMBER 20B"/>
    <property type="match status" value="1"/>
</dbReference>
<keyword evidence="6 19" id="KW-0812">Transmembrane</keyword>
<evidence type="ECO:0000256" key="14">
    <source>
        <dbReference type="ARBA" id="ARBA00023175"/>
    </source>
</evidence>
<keyword evidence="3" id="KW-0963">Cytoplasm</keyword>
<evidence type="ECO:0000256" key="12">
    <source>
        <dbReference type="ARBA" id="ARBA00023136"/>
    </source>
</evidence>
<feature type="binding site" evidence="17">
    <location>
        <begin position="138"/>
        <end position="145"/>
    </location>
    <ligand>
        <name>ATP</name>
        <dbReference type="ChEBI" id="CHEBI:30616"/>
    </ligand>
</feature>
<feature type="compositionally biased region" description="Polar residues" evidence="18">
    <location>
        <begin position="1091"/>
        <end position="1100"/>
    </location>
</feature>
<dbReference type="EMBL" id="JAWJWF010000001">
    <property type="protein sequence ID" value="KAK6640927.1"/>
    <property type="molecule type" value="Genomic_DNA"/>
</dbReference>
<feature type="transmembrane region" description="Helical" evidence="19">
    <location>
        <begin position="1500"/>
        <end position="1521"/>
    </location>
</feature>
<feature type="compositionally biased region" description="Basic residues" evidence="18">
    <location>
        <begin position="1120"/>
        <end position="1129"/>
    </location>
</feature>
<keyword evidence="8 17" id="KW-0547">Nucleotide-binding</keyword>
<feature type="compositionally biased region" description="Polar residues" evidence="18">
    <location>
        <begin position="1059"/>
        <end position="1075"/>
    </location>
</feature>
<keyword evidence="11" id="KW-0175">Coiled coil</keyword>
<keyword evidence="5" id="KW-0716">Sensory transduction</keyword>
<evidence type="ECO:0000256" key="16">
    <source>
        <dbReference type="ARBA" id="ARBA00023224"/>
    </source>
</evidence>
<dbReference type="Pfam" id="PF00225">
    <property type="entry name" value="Kinesin"/>
    <property type="match status" value="1"/>
</dbReference>
<evidence type="ECO:0000256" key="19">
    <source>
        <dbReference type="SAM" id="Phobius"/>
    </source>
</evidence>
<feature type="region of interest" description="Disordered" evidence="18">
    <location>
        <begin position="1050"/>
        <end position="1144"/>
    </location>
</feature>
<dbReference type="InterPro" id="IPR004117">
    <property type="entry name" value="7tm6_olfct_rcpt"/>
</dbReference>
<feature type="compositionally biased region" description="Basic and acidic residues" evidence="18">
    <location>
        <begin position="617"/>
        <end position="627"/>
    </location>
</feature>
<dbReference type="PROSITE" id="PS50067">
    <property type="entry name" value="KINESIN_MOTOR_2"/>
    <property type="match status" value="1"/>
</dbReference>
<comment type="similarity">
    <text evidence="17">Belongs to the TRAFAC class myosin-kinesin ATPase superfamily. Kinesin family.</text>
</comment>
<dbReference type="InterPro" id="IPR036961">
    <property type="entry name" value="Kinesin_motor_dom_sf"/>
</dbReference>
<keyword evidence="10 19" id="KW-1133">Transmembrane helix</keyword>
<evidence type="ECO:0000256" key="4">
    <source>
        <dbReference type="ARBA" id="ARBA00022553"/>
    </source>
</evidence>
<keyword evidence="14 17" id="KW-0505">Motor protein</keyword>
<evidence type="ECO:0000256" key="13">
    <source>
        <dbReference type="ARBA" id="ARBA00023170"/>
    </source>
</evidence>
<feature type="domain" description="Kinesin motor" evidence="20">
    <location>
        <begin position="49"/>
        <end position="472"/>
    </location>
</feature>
<keyword evidence="22" id="KW-1185">Reference proteome</keyword>
<evidence type="ECO:0000256" key="5">
    <source>
        <dbReference type="ARBA" id="ARBA00022606"/>
    </source>
</evidence>
<feature type="transmembrane region" description="Helical" evidence="19">
    <location>
        <begin position="1333"/>
        <end position="1350"/>
    </location>
</feature>
<evidence type="ECO:0000256" key="11">
    <source>
        <dbReference type="ARBA" id="ARBA00023054"/>
    </source>
</evidence>
<feature type="compositionally biased region" description="Polar residues" evidence="18">
    <location>
        <begin position="1014"/>
        <end position="1031"/>
    </location>
</feature>
<feature type="region of interest" description="Disordered" evidence="18">
    <location>
        <begin position="607"/>
        <end position="627"/>
    </location>
</feature>
<feature type="transmembrane region" description="Helical" evidence="19">
    <location>
        <begin position="1472"/>
        <end position="1494"/>
    </location>
</feature>
<accession>A0ABR1BC69</accession>
<dbReference type="SUPFAM" id="SSF52540">
    <property type="entry name" value="P-loop containing nucleoside triphosphate hydrolases"/>
    <property type="match status" value="1"/>
</dbReference>
<dbReference type="SMART" id="SM00129">
    <property type="entry name" value="KISc"/>
    <property type="match status" value="1"/>
</dbReference>
<dbReference type="PANTHER" id="PTHR47970">
    <property type="entry name" value="KINESIN-LIKE PROTEIN KIF11"/>
    <property type="match status" value="1"/>
</dbReference>
<evidence type="ECO:0000256" key="15">
    <source>
        <dbReference type="ARBA" id="ARBA00023212"/>
    </source>
</evidence>
<dbReference type="Pfam" id="PF02949">
    <property type="entry name" value="7tm_6"/>
    <property type="match status" value="1"/>
</dbReference>
<feature type="transmembrane region" description="Helical" evidence="19">
    <location>
        <begin position="1375"/>
        <end position="1396"/>
    </location>
</feature>
<dbReference type="InterPro" id="IPR047149">
    <property type="entry name" value="KIF11-like"/>
</dbReference>
<keyword evidence="16" id="KW-0807">Transducer</keyword>
<feature type="compositionally biased region" description="Basic and acidic residues" evidence="18">
    <location>
        <begin position="993"/>
        <end position="1013"/>
    </location>
</feature>
<sequence>MPLRENISYLVPRDPSIQCWDDRVKLSGPRTKNLIQLGLDEIEETVGGKIKVYLRLKPSSSSENAYTVLNSTTLQTEAPKESVSYKNVTNGVGKLIHKFTFTSVLEQDITQADLFKKCVVKSLKKFLNGENYLLMAYGTTSAGKTFTMQGNVDKPGVIPRALDFVFNSLKNNIIPFCRYQPHQYNEFIVFDEEQLKKYHSHKNFILGLDLTKCQRYPDASHITVHSNSSSGFSELYENMTFKEMQTHLTNMENMEIESDAYKYSVWVSMIEIYNEQVYDLLDFPNEKGIRPKLTFRDDEFGNTFVKNLRHVNVSSGHEAFQILQFGRSNLHFAPTALNQSSSRSHCIFTITVAKFLNYDTSSCAIMSRYSFCDLAGMERAKKTLNMKDRLVESKAINTSLSILVKCLTIIKENQNSKEKKLIPYRESKLTKLFREAVTGKEQFSLIVNITTEPNLFDETLNVLKFSAVAQKIVPQNVFVKPNLMRKVNKSRFSQLVINSSYNNSKTIDWDATTVDNTKVKEEYSSEIGELQDVIEKLKEELSKERKRCEEIENEIREELTSKFSEMLKKQRDNNEMRFESEREKLEEMYERKERRLIKYYEKLKTNKRKKMDEDDGSESHDCKDQEKRVEELQKEKEFLLVKNESLVEQIQRLTDDHNKAVVTCSTLKFALAEKDRAFEELKRTMDAKTGGEGALELELTRQLEEAKNKLADYKVLLDEAASDYKELEENNKYLRAESEVLEQCLAEQKDVVADQNNEISELQKMLSQKRIMIEKLEDVNEKLNQQIKNMETSKEQNENSIAEIYKKELESLREQFKKTSEKLSESRCELEATKSEKLSLEDELQVCKNKISDLESQNTKIYEIVNAEKETEYNFTLKELQNTKSEVETLQKEKEILEKKCDMLNSEAVLLQKEIKDLLINSLNEKEAEELREKLNKEREDSKAKERENRLAIEALQLEIEEAKSQIKEIPRLKEKIQNLIASSEKEIAELKEENERLQRKDGKGNNMEREFKNPSSDIGVTSVMEPTTKNCGPHCESETEVGAYENAINRSDKESADETSSQSSGKENSPGVTNTKRRGQPTPLKLVSKQMENLTLQTKSTRKKVDLLEETVHPSTLKRTNKGRRKKEKAPEKGGEMETSSSNQKGKCYKKLFTENDFDGLTDLNASPSELEFKNDLVITDLRAVKDQFHTEHLPENKFKVVSPLKESPFSFPFNQLAWYGAWSLEIKGEVKRQIFKIYQFYMLSLSIFLMGLFVSDFYQSYGDIKKMSWNICVSTLFYGAVSKAYLLYRKKDHINTLRQKLHEDGESRNAPEDLPLHQNTLKYLKTIKKHITAIAICFGSVWIVSRYLTKYSETKLLPIPLAIPLDIDLDDSLTFDVVFVILSVVGSTGIYFIIQQEYGMFSILLQLMREWNALVNDIPKLDNFSNDSVVVERQVQKTRAKALLRQFCARQQILIRYTEIYEDCYNTSMLLQVLVITVLAVSIAFQCFVLTMDYLPELSYQIGYLTIVIYDMFLLCYIATQLKSTCRSLGQVLYDRNWYRMDSEIRKDIVLMILMSQRPPRVTVTKAVDLNLHAFNVVRTRDALSSHVSVYLPRLTHKLYIISDNEKHIQLAGAVSTNHAENLKATQFSRERITICCCPVTWEM</sequence>
<name>A0ABR1BC69_POLSC</name>
<keyword evidence="15" id="KW-0206">Cytoskeleton</keyword>
<keyword evidence="7" id="KW-0552">Olfaction</keyword>
<evidence type="ECO:0000256" key="7">
    <source>
        <dbReference type="ARBA" id="ARBA00022725"/>
    </source>
</evidence>
<feature type="region of interest" description="Disordered" evidence="18">
    <location>
        <begin position="993"/>
        <end position="1037"/>
    </location>
</feature>
<dbReference type="Gene3D" id="3.40.850.10">
    <property type="entry name" value="Kinesin motor domain"/>
    <property type="match status" value="1"/>
</dbReference>
<reference evidence="21 22" key="1">
    <citation type="submission" date="2023-09" db="EMBL/GenBank/DDBJ databases">
        <title>Genomes of two closely related lineages of the louse Polyplax serrata with different host specificities.</title>
        <authorList>
            <person name="Martinu J."/>
            <person name="Tarabai H."/>
            <person name="Stefka J."/>
            <person name="Hypsa V."/>
        </authorList>
    </citation>
    <scope>NUCLEOTIDE SEQUENCE [LARGE SCALE GENOMIC DNA]</scope>
    <source>
        <strain evidence="21">98ZLc_SE</strain>
    </source>
</reference>
<evidence type="ECO:0000313" key="22">
    <source>
        <dbReference type="Proteomes" id="UP001359485"/>
    </source>
</evidence>
<evidence type="ECO:0000256" key="2">
    <source>
        <dbReference type="ARBA" id="ARBA00004186"/>
    </source>
</evidence>
<gene>
    <name evidence="21" type="ORF">RUM44_012625</name>
</gene>
<keyword evidence="9 17" id="KW-0067">ATP-binding</keyword>
<comment type="subcellular location">
    <subcellularLocation>
        <location evidence="2">Cytoplasm</location>
        <location evidence="2">Cytoskeleton</location>
        <location evidence="2">Spindle</location>
    </subcellularLocation>
    <subcellularLocation>
        <location evidence="1">Membrane</location>
        <topology evidence="1">Multi-pass membrane protein</topology>
    </subcellularLocation>
</comment>
<evidence type="ECO:0000256" key="3">
    <source>
        <dbReference type="ARBA" id="ARBA00022490"/>
    </source>
</evidence>
<evidence type="ECO:0000256" key="9">
    <source>
        <dbReference type="ARBA" id="ARBA00022840"/>
    </source>
</evidence>
<feature type="compositionally biased region" description="Basic and acidic residues" evidence="18">
    <location>
        <begin position="1104"/>
        <end position="1113"/>
    </location>
</feature>
<feature type="transmembrane region" description="Helical" evidence="19">
    <location>
        <begin position="1242"/>
        <end position="1263"/>
    </location>
</feature>
<keyword evidence="12 19" id="KW-0472">Membrane</keyword>
<dbReference type="InterPro" id="IPR027417">
    <property type="entry name" value="P-loop_NTPase"/>
</dbReference>
<evidence type="ECO:0000256" key="17">
    <source>
        <dbReference type="PROSITE-ProRule" id="PRU00283"/>
    </source>
</evidence>
<evidence type="ECO:0000313" key="21">
    <source>
        <dbReference type="EMBL" id="KAK6640927.1"/>
    </source>
</evidence>
<dbReference type="InterPro" id="IPR001752">
    <property type="entry name" value="Kinesin_motor_dom"/>
</dbReference>
<evidence type="ECO:0000256" key="1">
    <source>
        <dbReference type="ARBA" id="ARBA00004141"/>
    </source>
</evidence>
<comment type="caution">
    <text evidence="21">The sequence shown here is derived from an EMBL/GenBank/DDBJ whole genome shotgun (WGS) entry which is preliminary data.</text>
</comment>
<evidence type="ECO:0000256" key="10">
    <source>
        <dbReference type="ARBA" id="ARBA00022989"/>
    </source>
</evidence>
<evidence type="ECO:0000256" key="8">
    <source>
        <dbReference type="ARBA" id="ARBA00022741"/>
    </source>
</evidence>
<keyword evidence="4" id="KW-0597">Phosphoprotein</keyword>
<evidence type="ECO:0000256" key="18">
    <source>
        <dbReference type="SAM" id="MobiDB-lite"/>
    </source>
</evidence>
<protein>
    <recommendedName>
        <fullName evidence="20">Kinesin motor domain-containing protein</fullName>
    </recommendedName>
</protein>